<feature type="transmembrane region" description="Helical" evidence="1">
    <location>
        <begin position="407"/>
        <end position="426"/>
    </location>
</feature>
<keyword evidence="1" id="KW-0472">Membrane</keyword>
<dbReference type="HOGENOM" id="CLU_025380_1_1_6"/>
<keyword evidence="3" id="KW-1185">Reference proteome</keyword>
<dbReference type="AlphaFoldDB" id="A0A090ABP0"/>
<protein>
    <recommendedName>
        <fullName evidence="4">DUF2142 domain-containing protein</fullName>
    </recommendedName>
</protein>
<dbReference type="InterPro" id="IPR018674">
    <property type="entry name" value="DUF2142_membrane"/>
</dbReference>
<accession>A0A090ABP0</accession>
<dbReference type="EMBL" id="AP014633">
    <property type="protein sequence ID" value="BAP55058.1"/>
    <property type="molecule type" value="Genomic_DNA"/>
</dbReference>
<keyword evidence="1" id="KW-1133">Transmembrane helix</keyword>
<feature type="transmembrane region" description="Helical" evidence="1">
    <location>
        <begin position="374"/>
        <end position="395"/>
    </location>
</feature>
<evidence type="ECO:0000313" key="3">
    <source>
        <dbReference type="Proteomes" id="UP000031623"/>
    </source>
</evidence>
<reference evidence="2 3" key="1">
    <citation type="journal article" date="2014" name="ISME J.">
        <title>Ecophysiology of Thioploca ingrica as revealed by the complete genome sequence supplemented with proteomic evidence.</title>
        <authorList>
            <person name="Kojima H."/>
            <person name="Ogura Y."/>
            <person name="Yamamoto N."/>
            <person name="Togashi T."/>
            <person name="Mori H."/>
            <person name="Watanabe T."/>
            <person name="Nemoto F."/>
            <person name="Kurokawa K."/>
            <person name="Hayashi T."/>
            <person name="Fukui M."/>
        </authorList>
    </citation>
    <scope>NUCLEOTIDE SEQUENCE [LARGE SCALE GENOMIC DNA]</scope>
</reference>
<keyword evidence="1" id="KW-0812">Transmembrane</keyword>
<feature type="transmembrane region" description="Helical" evidence="1">
    <location>
        <begin position="9"/>
        <end position="29"/>
    </location>
</feature>
<feature type="transmembrane region" description="Helical" evidence="1">
    <location>
        <begin position="217"/>
        <end position="245"/>
    </location>
</feature>
<evidence type="ECO:0000256" key="1">
    <source>
        <dbReference type="SAM" id="Phobius"/>
    </source>
</evidence>
<sequence>MICLQKPESVFILFGLIFGILVILITPPFQVPDEQRHFFRALQISQGDLIPTIRGQIAGAFIPAHAIATGCELADYLKFKPQNKQSFEKLAYFLNLPPLPEQKQFTKSNIVYSPLPYLPQVLGISIGKTFHLSWLKTMYLGRLSALIVWLSCVYIAIKLIPISKWLLCLLALSPMAIFQAASLSTDSLIIAVCFLFISILLKIAVDKEINSSQLWVLLILLFNLAIFISLSKPNYAFIIFLFFLIPVNKLGGNKYGWFFLLMLLSSISTIATWSYLTRDIYATIYSWRHLPPGQIISSSEQLKFVLSHPLQYLEILISTTYLQKIFLIKSFIGNLGWLDTSLPRWLLFLHSIMLIGYALTDSKSEITFLFAQKVIIALVWLGAAVLIYTSMYFSFTPVGNKVVEGVQGRYFIPIGILFFLLFYNNYFQIKQKALLYITISYVPLLLTTMLAVLINRYYVQLF</sequence>
<proteinExistence type="predicted"/>
<evidence type="ECO:0000313" key="2">
    <source>
        <dbReference type="EMBL" id="BAP55058.1"/>
    </source>
</evidence>
<feature type="transmembrane region" description="Helical" evidence="1">
    <location>
        <begin position="139"/>
        <end position="157"/>
    </location>
</feature>
<feature type="transmembrane region" description="Helical" evidence="1">
    <location>
        <begin position="164"/>
        <end position="181"/>
    </location>
</feature>
<gene>
    <name evidence="2" type="ORF">THII_0761</name>
</gene>
<dbReference type="OrthoDB" id="2220917at2"/>
<feature type="transmembrane region" description="Helical" evidence="1">
    <location>
        <begin position="257"/>
        <end position="276"/>
    </location>
</feature>
<feature type="transmembrane region" description="Helical" evidence="1">
    <location>
        <begin position="187"/>
        <end position="205"/>
    </location>
</feature>
<dbReference type="Proteomes" id="UP000031623">
    <property type="component" value="Chromosome"/>
</dbReference>
<name>A0A090ABP0_9GAMM</name>
<evidence type="ECO:0008006" key="4">
    <source>
        <dbReference type="Google" id="ProtNLM"/>
    </source>
</evidence>
<dbReference type="Pfam" id="PF09913">
    <property type="entry name" value="DUF2142"/>
    <property type="match status" value="1"/>
</dbReference>
<feature type="transmembrane region" description="Helical" evidence="1">
    <location>
        <begin position="433"/>
        <end position="454"/>
    </location>
</feature>
<dbReference type="STRING" id="40754.THII_0761"/>
<dbReference type="KEGG" id="tig:THII_0761"/>
<organism evidence="2 3">
    <name type="scientific">Thioploca ingrica</name>
    <dbReference type="NCBI Taxonomy" id="40754"/>
    <lineage>
        <taxon>Bacteria</taxon>
        <taxon>Pseudomonadati</taxon>
        <taxon>Pseudomonadota</taxon>
        <taxon>Gammaproteobacteria</taxon>
        <taxon>Thiotrichales</taxon>
        <taxon>Thiotrichaceae</taxon>
        <taxon>Thioploca</taxon>
    </lineage>
</organism>